<name>A0ABW1S5H0_9PROT</name>
<gene>
    <name evidence="2" type="ORF">ACFQDM_01615</name>
</gene>
<keyword evidence="3" id="KW-1185">Reference proteome</keyword>
<dbReference type="InterPro" id="IPR036760">
    <property type="entry name" value="SspB-like_sf"/>
</dbReference>
<evidence type="ECO:0000313" key="2">
    <source>
        <dbReference type="EMBL" id="MFC6196754.1"/>
    </source>
</evidence>
<feature type="region of interest" description="Disordered" evidence="1">
    <location>
        <begin position="123"/>
        <end position="165"/>
    </location>
</feature>
<sequence length="165" mass="18320">MTDDIGYQALTQAAMRGVMKEALKVAESPNGLPGDHHFYITFRTKAPGVKLAEALVQKFPDEMTIVIQHQYWDLEVHERHFELVLQFSGIPQHLHIPYSAVNRFVDPSVNFGLGFEEVDAEAHDPLDVATDDDQAGDADLDAGDDDESRPASDGTVVSLDAFRRK</sequence>
<organism evidence="2 3">
    <name type="scientific">Ponticaulis profundi</name>
    <dbReference type="NCBI Taxonomy" id="2665222"/>
    <lineage>
        <taxon>Bacteria</taxon>
        <taxon>Pseudomonadati</taxon>
        <taxon>Pseudomonadota</taxon>
        <taxon>Alphaproteobacteria</taxon>
        <taxon>Hyphomonadales</taxon>
        <taxon>Hyphomonadaceae</taxon>
        <taxon>Ponticaulis</taxon>
    </lineage>
</organism>
<feature type="compositionally biased region" description="Acidic residues" evidence="1">
    <location>
        <begin position="129"/>
        <end position="147"/>
    </location>
</feature>
<proteinExistence type="predicted"/>
<dbReference type="Proteomes" id="UP001596303">
    <property type="component" value="Unassembled WGS sequence"/>
</dbReference>
<dbReference type="RefSeq" id="WP_377374591.1">
    <property type="nucleotide sequence ID" value="NZ_JBHSSW010000003.1"/>
</dbReference>
<dbReference type="EMBL" id="JBHSSW010000003">
    <property type="protein sequence ID" value="MFC6196754.1"/>
    <property type="molecule type" value="Genomic_DNA"/>
</dbReference>
<dbReference type="Gene3D" id="2.30.30.220">
    <property type="entry name" value="SspB-like"/>
    <property type="match status" value="1"/>
</dbReference>
<dbReference type="SUPFAM" id="SSF101738">
    <property type="entry name" value="SspB-like"/>
    <property type="match status" value="1"/>
</dbReference>
<evidence type="ECO:0000256" key="1">
    <source>
        <dbReference type="SAM" id="MobiDB-lite"/>
    </source>
</evidence>
<protein>
    <submittedName>
        <fullName evidence="2">SspB family protein</fullName>
    </submittedName>
</protein>
<reference evidence="3" key="1">
    <citation type="journal article" date="2019" name="Int. J. Syst. Evol. Microbiol.">
        <title>The Global Catalogue of Microorganisms (GCM) 10K type strain sequencing project: providing services to taxonomists for standard genome sequencing and annotation.</title>
        <authorList>
            <consortium name="The Broad Institute Genomics Platform"/>
            <consortium name="The Broad Institute Genome Sequencing Center for Infectious Disease"/>
            <person name="Wu L."/>
            <person name="Ma J."/>
        </authorList>
    </citation>
    <scope>NUCLEOTIDE SEQUENCE [LARGE SCALE GENOMIC DNA]</scope>
    <source>
        <strain evidence="3">CGMCC-1.15741</strain>
    </source>
</reference>
<dbReference type="Pfam" id="PF04386">
    <property type="entry name" value="SspB"/>
    <property type="match status" value="1"/>
</dbReference>
<evidence type="ECO:0000313" key="3">
    <source>
        <dbReference type="Proteomes" id="UP001596303"/>
    </source>
</evidence>
<dbReference type="InterPro" id="IPR007481">
    <property type="entry name" value="SspB"/>
</dbReference>
<comment type="caution">
    <text evidence="2">The sequence shown here is derived from an EMBL/GenBank/DDBJ whole genome shotgun (WGS) entry which is preliminary data.</text>
</comment>
<accession>A0ABW1S5H0</accession>